<dbReference type="GO" id="GO:0043565">
    <property type="term" value="F:sequence-specific DNA binding"/>
    <property type="evidence" value="ECO:0007669"/>
    <property type="project" value="TreeGrafter"/>
</dbReference>
<dbReference type="SUPFAM" id="SSF143422">
    <property type="entry name" value="Transposase IS200-like"/>
    <property type="match status" value="1"/>
</dbReference>
<comment type="caution">
    <text evidence="2">The sequence shown here is derived from an EMBL/GenBank/DDBJ whole genome shotgun (WGS) entry which is preliminary data.</text>
</comment>
<dbReference type="Proteomes" id="UP001159370">
    <property type="component" value="Unassembled WGS sequence"/>
</dbReference>
<dbReference type="InterPro" id="IPR052715">
    <property type="entry name" value="RAYT_transposase"/>
</dbReference>
<dbReference type="SMART" id="SM01321">
    <property type="entry name" value="Y1_Tnp"/>
    <property type="match status" value="1"/>
</dbReference>
<dbReference type="GO" id="GO:0006313">
    <property type="term" value="P:DNA transposition"/>
    <property type="evidence" value="ECO:0007669"/>
    <property type="project" value="InterPro"/>
</dbReference>
<name>A0AA43KEK6_9CYAN</name>
<dbReference type="EMBL" id="JANQDL010000049">
    <property type="protein sequence ID" value="MDH6063597.1"/>
    <property type="molecule type" value="Genomic_DNA"/>
</dbReference>
<accession>A0AA43KEK6</accession>
<evidence type="ECO:0000313" key="2">
    <source>
        <dbReference type="EMBL" id="MDH6063597.1"/>
    </source>
</evidence>
<evidence type="ECO:0000259" key="1">
    <source>
        <dbReference type="SMART" id="SM01321"/>
    </source>
</evidence>
<dbReference type="PANTHER" id="PTHR36966">
    <property type="entry name" value="REP-ASSOCIATED TYROSINE TRANSPOSASE"/>
    <property type="match status" value="1"/>
</dbReference>
<reference evidence="2 3" key="1">
    <citation type="journal article" date="2023" name="J. Phycol.">
        <title>Chrysosporum ovalisporum is synonymous with the true-branching cyanobacterium Umezakia natans (Nostocales/Aphanizomenonaceae).</title>
        <authorList>
            <person name="McGregor G.B."/>
            <person name="Sendall B.C."/>
            <person name="Niiyama Y."/>
            <person name="Tuji A."/>
            <person name="Willis A."/>
        </authorList>
    </citation>
    <scope>NUCLEOTIDE SEQUENCE [LARGE SCALE GENOMIC DNA]</scope>
    <source>
        <strain evidence="2 3">FSS-62</strain>
    </source>
</reference>
<sequence length="268" mass="30923">MTYDPQKHHRRSIRLKGYDYSQATKSANVNVNQEQLKKLMVVIPETKEQERGSCRGVWQYAPTGLKFLGDKIMTYDPQKHDRRSIRLKGYDYSQEGAYFVTICTHNRECLFGNIINSQIELNEYGHAVVEGWLKTAELRPNVELDEFIVMPNHLHAIIIICRGVLQYAPTTESMSISNSLLRSPSQTIGAIVRGFKGVATKQINQIRDLPGTPIWQRNYYESIIRSENDLNRVREYIINNPAQWDLDEENPTNHKSVGAYCNTPLHRN</sequence>
<dbReference type="RefSeq" id="WP_280657067.1">
    <property type="nucleotide sequence ID" value="NZ_JANQDL010000049.1"/>
</dbReference>
<gene>
    <name evidence="2" type="ORF">NWP23_07400</name>
</gene>
<dbReference type="InterPro" id="IPR002686">
    <property type="entry name" value="Transposase_17"/>
</dbReference>
<dbReference type="AlphaFoldDB" id="A0AA43KEK6"/>
<proteinExistence type="predicted"/>
<feature type="domain" description="Transposase IS200-like" evidence="1">
    <location>
        <begin position="93"/>
        <end position="240"/>
    </location>
</feature>
<dbReference type="GO" id="GO:0004803">
    <property type="term" value="F:transposase activity"/>
    <property type="evidence" value="ECO:0007669"/>
    <property type="project" value="InterPro"/>
</dbReference>
<dbReference type="PANTHER" id="PTHR36966:SF1">
    <property type="entry name" value="REP-ASSOCIATED TYROSINE TRANSPOSASE"/>
    <property type="match status" value="1"/>
</dbReference>
<dbReference type="Gene3D" id="3.30.70.1290">
    <property type="entry name" value="Transposase IS200-like"/>
    <property type="match status" value="1"/>
</dbReference>
<dbReference type="InterPro" id="IPR036515">
    <property type="entry name" value="Transposase_17_sf"/>
</dbReference>
<protein>
    <recommendedName>
        <fullName evidence="1">Transposase IS200-like domain-containing protein</fullName>
    </recommendedName>
</protein>
<evidence type="ECO:0000313" key="3">
    <source>
        <dbReference type="Proteomes" id="UP001159370"/>
    </source>
</evidence>
<organism evidence="2 3">
    <name type="scientific">Umezakia ovalisporum FSS-62</name>
    <dbReference type="NCBI Taxonomy" id="2971776"/>
    <lineage>
        <taxon>Bacteria</taxon>
        <taxon>Bacillati</taxon>
        <taxon>Cyanobacteriota</taxon>
        <taxon>Cyanophyceae</taxon>
        <taxon>Nostocales</taxon>
        <taxon>Nodulariaceae</taxon>
        <taxon>Umezakia</taxon>
    </lineage>
</organism>